<accession>A0A125Q6H7</accession>
<dbReference type="AlphaFoldDB" id="A0A125Q6H7"/>
<feature type="region of interest" description="Disordered" evidence="1">
    <location>
        <begin position="18"/>
        <end position="112"/>
    </location>
</feature>
<dbReference type="OrthoDB" id="8401819at2"/>
<reference evidence="3 4" key="1">
    <citation type="submission" date="2015-11" db="EMBL/GenBank/DDBJ databases">
        <title>Draft Genome Sequence of the Strain BR 10423 (Rhizobium sp.) isolated from nodules of Mimosa pudica.</title>
        <authorList>
            <person name="Barauna A.C."/>
            <person name="Zilli J.E."/>
            <person name="Simoes-Araujo J.L."/>
            <person name="Reis V.M."/>
            <person name="James E.K."/>
            <person name="Reis F.B.Jr."/>
            <person name="Rouws L.F."/>
            <person name="Passos S.R."/>
            <person name="Gois S.R."/>
        </authorList>
    </citation>
    <scope>NUCLEOTIDE SEQUENCE [LARGE SCALE GENOMIC DNA]</scope>
    <source>
        <strain evidence="3 4">BR10423</strain>
    </source>
</reference>
<dbReference type="EMBL" id="LNCD01000101">
    <property type="protein sequence ID" value="KWV47945.1"/>
    <property type="molecule type" value="Genomic_DNA"/>
</dbReference>
<feature type="chain" id="PRO_5007178925" description="Oxidoreductase" evidence="2">
    <location>
        <begin position="22"/>
        <end position="112"/>
    </location>
</feature>
<evidence type="ECO:0000256" key="1">
    <source>
        <dbReference type="SAM" id="MobiDB-lite"/>
    </source>
</evidence>
<feature type="signal peptide" evidence="2">
    <location>
        <begin position="1"/>
        <end position="21"/>
    </location>
</feature>
<dbReference type="Proteomes" id="UP000068164">
    <property type="component" value="Unassembled WGS sequence"/>
</dbReference>
<evidence type="ECO:0008006" key="5">
    <source>
        <dbReference type="Google" id="ProtNLM"/>
    </source>
</evidence>
<organism evidence="3 4">
    <name type="scientific">Rhizobium altiplani</name>
    <dbReference type="NCBI Taxonomy" id="1864509"/>
    <lineage>
        <taxon>Bacteria</taxon>
        <taxon>Pseudomonadati</taxon>
        <taxon>Pseudomonadota</taxon>
        <taxon>Alphaproteobacteria</taxon>
        <taxon>Hyphomicrobiales</taxon>
        <taxon>Rhizobiaceae</taxon>
        <taxon>Rhizobium/Agrobacterium group</taxon>
        <taxon>Rhizobium</taxon>
    </lineage>
</organism>
<dbReference type="RefSeq" id="WP_062372015.1">
    <property type="nucleotide sequence ID" value="NZ_LNCD01000101.1"/>
</dbReference>
<proteinExistence type="predicted"/>
<evidence type="ECO:0000313" key="3">
    <source>
        <dbReference type="EMBL" id="KWV47945.1"/>
    </source>
</evidence>
<evidence type="ECO:0000256" key="2">
    <source>
        <dbReference type="SAM" id="SignalP"/>
    </source>
</evidence>
<name>A0A125Q6H7_9HYPH</name>
<keyword evidence="4" id="KW-1185">Reference proteome</keyword>
<feature type="compositionally biased region" description="Polar residues" evidence="1">
    <location>
        <begin position="46"/>
        <end position="58"/>
    </location>
</feature>
<protein>
    <recommendedName>
        <fullName evidence="5">Oxidoreductase</fullName>
    </recommendedName>
</protein>
<feature type="compositionally biased region" description="Low complexity" evidence="1">
    <location>
        <begin position="65"/>
        <end position="78"/>
    </location>
</feature>
<sequence length="112" mass="10844">MRLKILAITVLSVGMATSAFAQSNPVPNNMAGDKTTGEDAGGGASGDTQTRTGTSTPTVIDPGATNSTSGGNTNSTGTVDRSRCPPQSAPGSVATQGGSGGASVSEACPDNQ</sequence>
<keyword evidence="2" id="KW-0732">Signal</keyword>
<evidence type="ECO:0000313" key="4">
    <source>
        <dbReference type="Proteomes" id="UP000068164"/>
    </source>
</evidence>
<gene>
    <name evidence="3" type="ORF">AS026_12800</name>
</gene>
<comment type="caution">
    <text evidence="3">The sequence shown here is derived from an EMBL/GenBank/DDBJ whole genome shotgun (WGS) entry which is preliminary data.</text>
</comment>